<keyword evidence="3" id="KW-1185">Reference proteome</keyword>
<dbReference type="AlphaFoldDB" id="A0A7W6DE37"/>
<dbReference type="Pfam" id="PF09356">
    <property type="entry name" value="Phage_BR0599"/>
    <property type="match status" value="1"/>
</dbReference>
<dbReference type="NCBIfam" id="TIGR02218">
    <property type="entry name" value="phg_TIGR02218"/>
    <property type="match status" value="1"/>
</dbReference>
<comment type="caution">
    <text evidence="2">The sequence shown here is derived from an EMBL/GenBank/DDBJ whole genome shotgun (WGS) entry which is preliminary data.</text>
</comment>
<feature type="domain" description="Bacteriophage phiJL001 Gp84 C-terminal" evidence="1">
    <location>
        <begin position="187"/>
        <end position="263"/>
    </location>
</feature>
<accession>A0A7W6DE37</accession>
<dbReference type="InterPro" id="IPR011928">
    <property type="entry name" value="Phage_phiJL001_Gp84"/>
</dbReference>
<protein>
    <submittedName>
        <fullName evidence="2">Putative phage protein (TIGR02218 family)</fullName>
    </submittedName>
</protein>
<dbReference type="Pfam" id="PF09931">
    <property type="entry name" value="Phage_phiJL001_Gp84_N"/>
    <property type="match status" value="1"/>
</dbReference>
<dbReference type="RefSeq" id="WP_183954465.1">
    <property type="nucleotide sequence ID" value="NZ_JACIEB010000002.1"/>
</dbReference>
<reference evidence="2 3" key="1">
    <citation type="submission" date="2020-08" db="EMBL/GenBank/DDBJ databases">
        <title>Genomic Encyclopedia of Type Strains, Phase IV (KMG-IV): sequencing the most valuable type-strain genomes for metagenomic binning, comparative biology and taxonomic classification.</title>
        <authorList>
            <person name="Goeker M."/>
        </authorList>
    </citation>
    <scope>NUCLEOTIDE SEQUENCE [LARGE SCALE GENOMIC DNA]</scope>
    <source>
        <strain evidence="2 3">DSM 29348</strain>
    </source>
</reference>
<dbReference type="EMBL" id="JACIEB010000002">
    <property type="protein sequence ID" value="MBB3981473.1"/>
    <property type="molecule type" value="Genomic_DNA"/>
</dbReference>
<dbReference type="InterPro" id="IPR018964">
    <property type="entry name" value="Phage_phiJL001_Gp84_C"/>
</dbReference>
<name>A0A7W6DE37_9SPHN</name>
<evidence type="ECO:0000313" key="3">
    <source>
        <dbReference type="Proteomes" id="UP000552757"/>
    </source>
</evidence>
<evidence type="ECO:0000313" key="2">
    <source>
        <dbReference type="EMBL" id="MBB3981473.1"/>
    </source>
</evidence>
<evidence type="ECO:0000259" key="1">
    <source>
        <dbReference type="Pfam" id="PF09356"/>
    </source>
</evidence>
<proteinExistence type="predicted"/>
<organism evidence="2 3">
    <name type="scientific">Sphingobium fontiphilum</name>
    <dbReference type="NCBI Taxonomy" id="944425"/>
    <lineage>
        <taxon>Bacteria</taxon>
        <taxon>Pseudomonadati</taxon>
        <taxon>Pseudomonadota</taxon>
        <taxon>Alphaproteobacteria</taxon>
        <taxon>Sphingomonadales</taxon>
        <taxon>Sphingomonadaceae</taxon>
        <taxon>Sphingobium</taxon>
    </lineage>
</organism>
<sequence length="271" mass="28207">MSLADDGSVATLAFCWRLERRDGVTIGLTSHDRDMEIGGLVYRAAPGMSPGAIREGIGLEAESMDLAGALSSDAISADDLTAGRWDGAALFLYLTQWEASGAMWQLLARGALGAVERRGGSFTVELRGPAAVLDMAVAPVTSPDCRARLGDRQCRVAMAGRRRVVRVEAGSGADVTVTGGGLAPGDYVYGALRWMSGANCGIAQAVIGNDADSIALSDPPPRAVEAGTLAMLSEGCDRQLATCAGRFGNAVNFRGEPWLPGMDLLTRYPGG</sequence>
<gene>
    <name evidence="2" type="ORF">GGR44_001120</name>
</gene>
<dbReference type="Proteomes" id="UP000552757">
    <property type="component" value="Unassembled WGS sequence"/>
</dbReference>